<gene>
    <name evidence="1" type="ORF">B1B_07683</name>
</gene>
<name>T1AL20_9ZZZZ</name>
<comment type="caution">
    <text evidence="1">The sequence shown here is derived from an EMBL/GenBank/DDBJ whole genome shotgun (WGS) entry which is preliminary data.</text>
</comment>
<evidence type="ECO:0000313" key="1">
    <source>
        <dbReference type="EMBL" id="EQD61301.1"/>
    </source>
</evidence>
<accession>T1AL20</accession>
<feature type="non-terminal residue" evidence="1">
    <location>
        <position position="58"/>
    </location>
</feature>
<sequence length="58" mass="6295">MDRKPLKDYLDAIEAAMRRGDATEHTHHPALKSLIEALAGTSVQAVNEPRRIACGAPT</sequence>
<organism evidence="1">
    <name type="scientific">mine drainage metagenome</name>
    <dbReference type="NCBI Taxonomy" id="410659"/>
    <lineage>
        <taxon>unclassified sequences</taxon>
        <taxon>metagenomes</taxon>
        <taxon>ecological metagenomes</taxon>
    </lineage>
</organism>
<reference evidence="1" key="1">
    <citation type="submission" date="2013-08" db="EMBL/GenBank/DDBJ databases">
        <authorList>
            <person name="Mendez C."/>
            <person name="Richter M."/>
            <person name="Ferrer M."/>
            <person name="Sanchez J."/>
        </authorList>
    </citation>
    <scope>NUCLEOTIDE SEQUENCE</scope>
</reference>
<dbReference type="EMBL" id="AUZY01004902">
    <property type="protein sequence ID" value="EQD61301.1"/>
    <property type="molecule type" value="Genomic_DNA"/>
</dbReference>
<protein>
    <submittedName>
        <fullName evidence="1">Uncharacterized protein</fullName>
    </submittedName>
</protein>
<reference evidence="1" key="2">
    <citation type="journal article" date="2014" name="ISME J.">
        <title>Microbial stratification in low pH oxic and suboxic macroscopic growths along an acid mine drainage.</title>
        <authorList>
            <person name="Mendez-Garcia C."/>
            <person name="Mesa V."/>
            <person name="Sprenger R.R."/>
            <person name="Richter M."/>
            <person name="Diez M.S."/>
            <person name="Solano J."/>
            <person name="Bargiela R."/>
            <person name="Golyshina O.V."/>
            <person name="Manteca A."/>
            <person name="Ramos J.L."/>
            <person name="Gallego J.R."/>
            <person name="Llorente I."/>
            <person name="Martins Dos Santos V.A."/>
            <person name="Jensen O.N."/>
            <person name="Pelaez A.I."/>
            <person name="Sanchez J."/>
            <person name="Ferrer M."/>
        </authorList>
    </citation>
    <scope>NUCLEOTIDE SEQUENCE</scope>
</reference>
<dbReference type="AlphaFoldDB" id="T1AL20"/>
<proteinExistence type="predicted"/>